<dbReference type="PANTHER" id="PTHR21367">
    <property type="entry name" value="ARGININE-TRNA-PROTEIN TRANSFERASE 1"/>
    <property type="match status" value="1"/>
</dbReference>
<evidence type="ECO:0000259" key="6">
    <source>
        <dbReference type="Pfam" id="PF04377"/>
    </source>
</evidence>
<dbReference type="RefSeq" id="WP_165872798.1">
    <property type="nucleotide sequence ID" value="NZ_OU594967.1"/>
</dbReference>
<keyword evidence="3 4" id="KW-0012">Acyltransferase</keyword>
<dbReference type="HAMAP" id="MF_00689">
    <property type="entry name" value="Bpt"/>
    <property type="match status" value="1"/>
</dbReference>
<dbReference type="EC" id="2.3.2.29" evidence="4"/>
<dbReference type="GO" id="GO:0071596">
    <property type="term" value="P:ubiquitin-dependent protein catabolic process via the N-end rule pathway"/>
    <property type="evidence" value="ECO:0007669"/>
    <property type="project" value="InterPro"/>
</dbReference>
<accession>A0A4R1J7V7</accession>
<evidence type="ECO:0000313" key="8">
    <source>
        <dbReference type="Proteomes" id="UP000295565"/>
    </source>
</evidence>
<dbReference type="InterPro" id="IPR017138">
    <property type="entry name" value="Asp_Glu_LeuTrfase"/>
</dbReference>
<comment type="subcellular location">
    <subcellularLocation>
        <location evidence="4">Cytoplasm</location>
    </subcellularLocation>
</comment>
<comment type="function">
    <text evidence="4">Functions in the N-end rule pathway of protein degradation where it conjugates Leu from its aminoacyl-tRNA to the N-termini of proteins containing an N-terminal aspartate or glutamate.</text>
</comment>
<evidence type="ECO:0000259" key="5">
    <source>
        <dbReference type="Pfam" id="PF04376"/>
    </source>
</evidence>
<dbReference type="Pfam" id="PF04377">
    <property type="entry name" value="ATE_C"/>
    <property type="match status" value="1"/>
</dbReference>
<evidence type="ECO:0000256" key="3">
    <source>
        <dbReference type="ARBA" id="ARBA00023315"/>
    </source>
</evidence>
<comment type="catalytic activity">
    <reaction evidence="4">
        <text>N-terminal L-aspartyl-[protein] + L-leucyl-tRNA(Leu) = N-terminal L-leucyl-L-aspartyl-[protein] + tRNA(Leu) + H(+)</text>
        <dbReference type="Rhea" id="RHEA:50420"/>
        <dbReference type="Rhea" id="RHEA-COMP:9613"/>
        <dbReference type="Rhea" id="RHEA-COMP:9622"/>
        <dbReference type="Rhea" id="RHEA-COMP:12669"/>
        <dbReference type="Rhea" id="RHEA-COMP:12674"/>
        <dbReference type="ChEBI" id="CHEBI:15378"/>
        <dbReference type="ChEBI" id="CHEBI:64720"/>
        <dbReference type="ChEBI" id="CHEBI:78442"/>
        <dbReference type="ChEBI" id="CHEBI:78494"/>
        <dbReference type="ChEBI" id="CHEBI:133042"/>
        <dbReference type="EC" id="2.3.2.29"/>
    </reaction>
</comment>
<dbReference type="InterPro" id="IPR030700">
    <property type="entry name" value="N-end_Aminoacyl_Trfase"/>
</dbReference>
<dbReference type="SUPFAM" id="SSF55729">
    <property type="entry name" value="Acyl-CoA N-acyltransferases (Nat)"/>
    <property type="match status" value="1"/>
</dbReference>
<sequence length="231" mass="27499">MKSPLKIGMTPEHDCPYLSAHQARELVVFMTNDAEYSYQEFIEQGFRRSGNDVYRPHCIRCQQCQSLKVDVQNFTPTRSQKRVLKRNQDLSFKWAEESSIEQFALYKRYLSCRHNDGGMLQHSFSDYRNFLQSFWQTTRFLEVYLDGKLVAVAVTDWLSFGLSAVYSFFAPEIAKRSPGHWLILNQIQQAKEHQKQWLYLGYQIDSCQKMNYKQHYYPHQRFIYGQWQASI</sequence>
<dbReference type="GO" id="GO:0008914">
    <property type="term" value="F:leucyl-tRNA--protein transferase activity"/>
    <property type="evidence" value="ECO:0007669"/>
    <property type="project" value="UniProtKB-UniRule"/>
</dbReference>
<protein>
    <recommendedName>
        <fullName evidence="4">Aspartate/glutamate leucyltransferase</fullName>
        <ecNumber evidence="4">2.3.2.29</ecNumber>
    </recommendedName>
</protein>
<dbReference type="PANTHER" id="PTHR21367:SF1">
    <property type="entry name" value="ARGINYL-TRNA--PROTEIN TRANSFERASE 1"/>
    <property type="match status" value="1"/>
</dbReference>
<evidence type="ECO:0000256" key="1">
    <source>
        <dbReference type="ARBA" id="ARBA00022490"/>
    </source>
</evidence>
<evidence type="ECO:0000313" key="7">
    <source>
        <dbReference type="EMBL" id="TCK46516.1"/>
    </source>
</evidence>
<dbReference type="InterPro" id="IPR007472">
    <property type="entry name" value="N-end_Aminoacyl_Trfase_C"/>
</dbReference>
<dbReference type="EMBL" id="SMGD01000018">
    <property type="protein sequence ID" value="TCK46516.1"/>
    <property type="molecule type" value="Genomic_DNA"/>
</dbReference>
<comment type="caution">
    <text evidence="7">The sequence shown here is derived from an EMBL/GenBank/DDBJ whole genome shotgun (WGS) entry which is preliminary data.</text>
</comment>
<dbReference type="GO" id="GO:0005737">
    <property type="term" value="C:cytoplasm"/>
    <property type="evidence" value="ECO:0007669"/>
    <property type="project" value="UniProtKB-SubCell"/>
</dbReference>
<comment type="similarity">
    <text evidence="4">Belongs to the R-transferase family. Bpt subfamily.</text>
</comment>
<dbReference type="NCBIfam" id="NF002346">
    <property type="entry name" value="PRK01305.2-3"/>
    <property type="match status" value="1"/>
</dbReference>
<keyword evidence="1 4" id="KW-0963">Cytoplasm</keyword>
<feature type="domain" description="N-end rule aminoacyl transferase C-terminal" evidence="6">
    <location>
        <begin position="101"/>
        <end position="221"/>
    </location>
</feature>
<dbReference type="AlphaFoldDB" id="A0A4R1J7V7"/>
<keyword evidence="2 4" id="KW-0808">Transferase</keyword>
<dbReference type="InterPro" id="IPR016181">
    <property type="entry name" value="Acyl_CoA_acyltransferase"/>
</dbReference>
<dbReference type="GO" id="GO:0004057">
    <property type="term" value="F:arginyl-tRNA--protein transferase activity"/>
    <property type="evidence" value="ECO:0007669"/>
    <property type="project" value="InterPro"/>
</dbReference>
<proteinExistence type="inferred from homology"/>
<evidence type="ECO:0000256" key="2">
    <source>
        <dbReference type="ARBA" id="ARBA00022679"/>
    </source>
</evidence>
<dbReference type="Gene3D" id="3.40.630.30">
    <property type="match status" value="1"/>
</dbReference>
<organism evidence="7 8">
    <name type="scientific">Celerinatantimonas diazotrophica</name>
    <dbReference type="NCBI Taxonomy" id="412034"/>
    <lineage>
        <taxon>Bacteria</taxon>
        <taxon>Pseudomonadati</taxon>
        <taxon>Pseudomonadota</taxon>
        <taxon>Gammaproteobacteria</taxon>
        <taxon>Celerinatantimonadaceae</taxon>
        <taxon>Celerinatantimonas</taxon>
    </lineage>
</organism>
<evidence type="ECO:0000256" key="4">
    <source>
        <dbReference type="HAMAP-Rule" id="MF_00689"/>
    </source>
</evidence>
<dbReference type="NCBIfam" id="NF002342">
    <property type="entry name" value="PRK01305.1-3"/>
    <property type="match status" value="1"/>
</dbReference>
<dbReference type="NCBIfam" id="NF002345">
    <property type="entry name" value="PRK01305.2-2"/>
    <property type="match status" value="1"/>
</dbReference>
<name>A0A4R1J7V7_9GAMM</name>
<reference evidence="7 8" key="1">
    <citation type="submission" date="2019-03" db="EMBL/GenBank/DDBJ databases">
        <title>Genomic Encyclopedia of Type Strains, Phase IV (KMG-IV): sequencing the most valuable type-strain genomes for metagenomic binning, comparative biology and taxonomic classification.</title>
        <authorList>
            <person name="Goeker M."/>
        </authorList>
    </citation>
    <scope>NUCLEOTIDE SEQUENCE [LARGE SCALE GENOMIC DNA]</scope>
    <source>
        <strain evidence="7 8">DSM 18577</strain>
    </source>
</reference>
<dbReference type="PIRSF" id="PIRSF037208">
    <property type="entry name" value="ATE_pro_prd"/>
    <property type="match status" value="1"/>
</dbReference>
<keyword evidence="8" id="KW-1185">Reference proteome</keyword>
<feature type="domain" description="N-end aminoacyl transferase N-terminal" evidence="5">
    <location>
        <begin position="13"/>
        <end position="82"/>
    </location>
</feature>
<dbReference type="Pfam" id="PF04376">
    <property type="entry name" value="ATE_N"/>
    <property type="match status" value="1"/>
</dbReference>
<gene>
    <name evidence="4" type="primary">bpt</name>
    <name evidence="7" type="ORF">EV690_3465</name>
</gene>
<dbReference type="Proteomes" id="UP000295565">
    <property type="component" value="Unassembled WGS sequence"/>
</dbReference>
<comment type="catalytic activity">
    <reaction evidence="4">
        <text>N-terminal L-glutamyl-[protein] + L-leucyl-tRNA(Leu) = N-terminal L-leucyl-L-glutamyl-[protein] + tRNA(Leu) + H(+)</text>
        <dbReference type="Rhea" id="RHEA:50412"/>
        <dbReference type="Rhea" id="RHEA-COMP:9613"/>
        <dbReference type="Rhea" id="RHEA-COMP:9622"/>
        <dbReference type="Rhea" id="RHEA-COMP:12664"/>
        <dbReference type="Rhea" id="RHEA-COMP:12668"/>
        <dbReference type="ChEBI" id="CHEBI:15378"/>
        <dbReference type="ChEBI" id="CHEBI:64721"/>
        <dbReference type="ChEBI" id="CHEBI:78442"/>
        <dbReference type="ChEBI" id="CHEBI:78494"/>
        <dbReference type="ChEBI" id="CHEBI:133041"/>
        <dbReference type="EC" id="2.3.2.29"/>
    </reaction>
</comment>
<dbReference type="InterPro" id="IPR007471">
    <property type="entry name" value="N-end_Aminoacyl_Trfase_N"/>
</dbReference>